<proteinExistence type="predicted"/>
<dbReference type="Gene3D" id="3.40.50.11550">
    <property type="match status" value="2"/>
</dbReference>
<dbReference type="AlphaFoldDB" id="A0A4R6B5U8"/>
<dbReference type="CDD" id="cd14727">
    <property type="entry name" value="ChanN-like"/>
    <property type="match status" value="1"/>
</dbReference>
<dbReference type="EMBL" id="SMZO01000001">
    <property type="protein sequence ID" value="TDL91503.1"/>
    <property type="molecule type" value="Genomic_DNA"/>
</dbReference>
<feature type="region of interest" description="Disordered" evidence="1">
    <location>
        <begin position="236"/>
        <end position="255"/>
    </location>
</feature>
<sequence>MTEEALTLLPPVDVVILGEVHDNPRHHLNQALALRAIEPAAVVFEMLSPEQAAIANRRTRVGEALGLALKWVDGGWPPFSMYLPVFDAAGLAQIYGMAVPRGDVTEAFKTGPASVFGPDAGRYGLDQALGGQEQADREQMQLEAHCNALPTEMLAGMVNAQRLRDASFARTILQAIADVGGPVAVITGSGHARNDWGIPAALRKAAPQLRVLSVGQLEDHGELPSDPPFDLWLATQPAPRPDPCAGFAGGGGQNG</sequence>
<evidence type="ECO:0000313" key="4">
    <source>
        <dbReference type="Proteomes" id="UP000294562"/>
    </source>
</evidence>
<comment type="caution">
    <text evidence="3">The sequence shown here is derived from an EMBL/GenBank/DDBJ whole genome shotgun (WGS) entry which is preliminary data.</text>
</comment>
<evidence type="ECO:0000259" key="2">
    <source>
        <dbReference type="Pfam" id="PF04187"/>
    </source>
</evidence>
<reference evidence="3 4" key="1">
    <citation type="submission" date="2019-03" db="EMBL/GenBank/DDBJ databases">
        <title>Rhodobacteraceae bacterium SM1902, a new member of the family Rhodobacteraceae isolated from Yantai.</title>
        <authorList>
            <person name="Sun Y."/>
        </authorList>
    </citation>
    <scope>NUCLEOTIDE SEQUENCE [LARGE SCALE GENOMIC DNA]</scope>
    <source>
        <strain evidence="3 4">SM1902</strain>
    </source>
</reference>
<dbReference type="Pfam" id="PF04187">
    <property type="entry name" value="Cofac_haem_bdg"/>
    <property type="match status" value="1"/>
</dbReference>
<evidence type="ECO:0000313" key="3">
    <source>
        <dbReference type="EMBL" id="TDL91503.1"/>
    </source>
</evidence>
<name>A0A4R6B5U8_9RHOB</name>
<dbReference type="InterPro" id="IPR007314">
    <property type="entry name" value="Cofac_haem-bd_dom"/>
</dbReference>
<keyword evidence="4" id="KW-1185">Reference proteome</keyword>
<organism evidence="3 4">
    <name type="scientific">Meridianimarinicoccus aquatilis</name>
    <dbReference type="NCBI Taxonomy" id="2552766"/>
    <lineage>
        <taxon>Bacteria</taxon>
        <taxon>Pseudomonadati</taxon>
        <taxon>Pseudomonadota</taxon>
        <taxon>Alphaproteobacteria</taxon>
        <taxon>Rhodobacterales</taxon>
        <taxon>Paracoccaceae</taxon>
        <taxon>Meridianimarinicoccus</taxon>
    </lineage>
</organism>
<protein>
    <recommendedName>
        <fullName evidence="2">Haem-binding uptake Tiki superfamily ChaN domain-containing protein</fullName>
    </recommendedName>
</protein>
<gene>
    <name evidence="3" type="ORF">E2L05_00570</name>
</gene>
<evidence type="ECO:0000256" key="1">
    <source>
        <dbReference type="SAM" id="MobiDB-lite"/>
    </source>
</evidence>
<accession>A0A4R6B5U8</accession>
<dbReference type="SUPFAM" id="SSF159501">
    <property type="entry name" value="EreA/ChaN-like"/>
    <property type="match status" value="1"/>
</dbReference>
<dbReference type="OrthoDB" id="9795827at2"/>
<feature type="domain" description="Haem-binding uptake Tiki superfamily ChaN" evidence="2">
    <location>
        <begin position="12"/>
        <end position="202"/>
    </location>
</feature>
<dbReference type="Proteomes" id="UP000294562">
    <property type="component" value="Unassembled WGS sequence"/>
</dbReference>